<dbReference type="PIRSF" id="PIRSF005917">
    <property type="entry name" value="MTase_YraL"/>
    <property type="match status" value="1"/>
</dbReference>
<evidence type="ECO:0000313" key="9">
    <source>
        <dbReference type="EMBL" id="EXJ15481.1"/>
    </source>
</evidence>
<dbReference type="GO" id="GO:0070677">
    <property type="term" value="F:rRNA (cytosine-2'-O-)-methyltransferase activity"/>
    <property type="evidence" value="ECO:0007669"/>
    <property type="project" value="UniProtKB-UniRule"/>
</dbReference>
<accession>W9VER9</accession>
<evidence type="ECO:0000256" key="4">
    <source>
        <dbReference type="ARBA" id="ARBA00022679"/>
    </source>
</evidence>
<dbReference type="PANTHER" id="PTHR46111:SF1">
    <property type="entry name" value="RIBOSOMAL RNA SMALL SUBUNIT METHYLTRANSFERASE I"/>
    <property type="match status" value="1"/>
</dbReference>
<dbReference type="CDD" id="cd11648">
    <property type="entry name" value="RsmI"/>
    <property type="match status" value="1"/>
</dbReference>
<dbReference type="InterPro" id="IPR018063">
    <property type="entry name" value="SAM_MeTrfase_RsmI_CS"/>
</dbReference>
<evidence type="ECO:0000256" key="3">
    <source>
        <dbReference type="ARBA" id="ARBA00022603"/>
    </source>
</evidence>
<keyword evidence="3 6" id="KW-0489">Methyltransferase</keyword>
<keyword evidence="4 6" id="KW-0808">Transferase</keyword>
<keyword evidence="1 6" id="KW-0963">Cytoplasm</keyword>
<dbReference type="InterPro" id="IPR053910">
    <property type="entry name" value="RsmI_HTH"/>
</dbReference>
<dbReference type="NCBIfam" id="TIGR00096">
    <property type="entry name" value="16S rRNA (cytidine(1402)-2'-O)-methyltransferase"/>
    <property type="match status" value="1"/>
</dbReference>
<organism evidence="9 10">
    <name type="scientific">Imhoffiella purpurea</name>
    <dbReference type="NCBI Taxonomy" id="1249627"/>
    <lineage>
        <taxon>Bacteria</taxon>
        <taxon>Pseudomonadati</taxon>
        <taxon>Pseudomonadota</taxon>
        <taxon>Gammaproteobacteria</taxon>
        <taxon>Chromatiales</taxon>
        <taxon>Chromatiaceae</taxon>
        <taxon>Imhoffiella</taxon>
    </lineage>
</organism>
<evidence type="ECO:0000256" key="1">
    <source>
        <dbReference type="ARBA" id="ARBA00022490"/>
    </source>
</evidence>
<reference evidence="9 10" key="1">
    <citation type="submission" date="2012-11" db="EMBL/GenBank/DDBJ databases">
        <title>Genome assembly of Thiorhodococcus sp. AK35.</title>
        <authorList>
            <person name="Nupur N."/>
            <person name="Khatri I."/>
            <person name="Subramanian S."/>
            <person name="Pinnaka A."/>
        </authorList>
    </citation>
    <scope>NUCLEOTIDE SEQUENCE [LARGE SCALE GENOMIC DNA]</scope>
    <source>
        <strain evidence="9 10">AK35</strain>
    </source>
</reference>
<dbReference type="InterPro" id="IPR014777">
    <property type="entry name" value="4pyrrole_Mease_sub1"/>
</dbReference>
<dbReference type="Gene3D" id="3.40.1010.10">
    <property type="entry name" value="Cobalt-precorrin-4 Transmethylase, Domain 1"/>
    <property type="match status" value="1"/>
</dbReference>
<dbReference type="eggNOG" id="COG0313">
    <property type="taxonomic scope" value="Bacteria"/>
</dbReference>
<evidence type="ECO:0000313" key="10">
    <source>
        <dbReference type="Proteomes" id="UP000019460"/>
    </source>
</evidence>
<evidence type="ECO:0000256" key="5">
    <source>
        <dbReference type="ARBA" id="ARBA00022691"/>
    </source>
</evidence>
<dbReference type="PANTHER" id="PTHR46111">
    <property type="entry name" value="RIBOSOMAL RNA SMALL SUBUNIT METHYLTRANSFERASE I"/>
    <property type="match status" value="1"/>
</dbReference>
<dbReference type="InterPro" id="IPR000878">
    <property type="entry name" value="4pyrrol_Mease"/>
</dbReference>
<protein>
    <recommendedName>
        <fullName evidence="6">Ribosomal RNA small subunit methyltransferase I</fullName>
        <ecNumber evidence="6">2.1.1.198</ecNumber>
    </recommendedName>
    <alternativeName>
        <fullName evidence="6">16S rRNA 2'-O-ribose C1402 methyltransferase</fullName>
    </alternativeName>
    <alternativeName>
        <fullName evidence="6">rRNA (cytidine-2'-O-)-methyltransferase RsmI</fullName>
    </alternativeName>
</protein>
<dbReference type="InterPro" id="IPR014776">
    <property type="entry name" value="4pyrrole_Mease_sub2"/>
</dbReference>
<dbReference type="OrthoDB" id="9809084at2"/>
<evidence type="ECO:0000256" key="6">
    <source>
        <dbReference type="HAMAP-Rule" id="MF_01877"/>
    </source>
</evidence>
<dbReference type="InterPro" id="IPR035996">
    <property type="entry name" value="4pyrrol_Methylase_sf"/>
</dbReference>
<gene>
    <name evidence="6" type="primary">rsmI</name>
    <name evidence="9" type="ORF">D779_1223</name>
</gene>
<name>W9VER9_9GAMM</name>
<comment type="subcellular location">
    <subcellularLocation>
        <location evidence="6">Cytoplasm</location>
    </subcellularLocation>
</comment>
<dbReference type="RefSeq" id="WP_043752330.1">
    <property type="nucleotide sequence ID" value="NZ_AONC01000025.1"/>
</dbReference>
<feature type="domain" description="RsmI HTH" evidence="8">
    <location>
        <begin position="236"/>
        <end position="279"/>
    </location>
</feature>
<dbReference type="FunFam" id="3.40.1010.10:FF:000002">
    <property type="entry name" value="Ribosomal RNA small subunit methyltransferase I"/>
    <property type="match status" value="1"/>
</dbReference>
<sequence length="285" mass="30811">MQQTRGVLYVVATPIGNLADMSERARKILAEVDLIAAEDTRQTLRLLNHCGISATLVSYHDHNETSVSRRLLAELEQGRNLALVSDAGTPLVSDPGYSLVSAARERNLSVVPIPGPSAAICALSAAGLPSDRFLFLGFPPRSKPQRRTWLDGVADEPGTLILYESGRRAVATLADLAETLGDSRRVVLARELTKRFETFLFGSASELARRVEEDEEQQLGELVILVEGRGSDGEDAGLAEQERVLRILSESLPLSQSAALAARLTGAKKNRLYRLGLELGLGDAD</sequence>
<evidence type="ECO:0000256" key="2">
    <source>
        <dbReference type="ARBA" id="ARBA00022552"/>
    </source>
</evidence>
<keyword evidence="5 6" id="KW-0949">S-adenosyl-L-methionine</keyword>
<dbReference type="Gene3D" id="3.30.950.10">
    <property type="entry name" value="Methyltransferase, Cobalt-precorrin-4 Transmethylase, Domain 2"/>
    <property type="match status" value="1"/>
</dbReference>
<dbReference type="Pfam" id="PF23016">
    <property type="entry name" value="RsmI_C"/>
    <property type="match status" value="1"/>
</dbReference>
<proteinExistence type="inferred from homology"/>
<evidence type="ECO:0000259" key="8">
    <source>
        <dbReference type="Pfam" id="PF23016"/>
    </source>
</evidence>
<dbReference type="Pfam" id="PF00590">
    <property type="entry name" value="TP_methylase"/>
    <property type="match status" value="1"/>
</dbReference>
<dbReference type="PATRIC" id="fig|1249627.3.peg.1673"/>
<keyword evidence="10" id="KW-1185">Reference proteome</keyword>
<feature type="domain" description="Tetrapyrrole methylase" evidence="7">
    <location>
        <begin position="8"/>
        <end position="208"/>
    </location>
</feature>
<comment type="caution">
    <text evidence="9">The sequence shown here is derived from an EMBL/GenBank/DDBJ whole genome shotgun (WGS) entry which is preliminary data.</text>
</comment>
<dbReference type="InterPro" id="IPR008189">
    <property type="entry name" value="rRNA_ssu_MeTfrase_I"/>
</dbReference>
<comment type="catalytic activity">
    <reaction evidence="6">
        <text>cytidine(1402) in 16S rRNA + S-adenosyl-L-methionine = 2'-O-methylcytidine(1402) in 16S rRNA + S-adenosyl-L-homocysteine + H(+)</text>
        <dbReference type="Rhea" id="RHEA:42924"/>
        <dbReference type="Rhea" id="RHEA-COMP:10285"/>
        <dbReference type="Rhea" id="RHEA-COMP:10286"/>
        <dbReference type="ChEBI" id="CHEBI:15378"/>
        <dbReference type="ChEBI" id="CHEBI:57856"/>
        <dbReference type="ChEBI" id="CHEBI:59789"/>
        <dbReference type="ChEBI" id="CHEBI:74495"/>
        <dbReference type="ChEBI" id="CHEBI:82748"/>
        <dbReference type="EC" id="2.1.1.198"/>
    </reaction>
</comment>
<comment type="function">
    <text evidence="6">Catalyzes the 2'-O-methylation of the ribose of cytidine 1402 (C1402) in 16S rRNA.</text>
</comment>
<evidence type="ECO:0000259" key="7">
    <source>
        <dbReference type="Pfam" id="PF00590"/>
    </source>
</evidence>
<dbReference type="PROSITE" id="PS01296">
    <property type="entry name" value="RSMI"/>
    <property type="match status" value="1"/>
</dbReference>
<dbReference type="SUPFAM" id="SSF53790">
    <property type="entry name" value="Tetrapyrrole methylase"/>
    <property type="match status" value="1"/>
</dbReference>
<comment type="similarity">
    <text evidence="6">Belongs to the methyltransferase superfamily. RsmI family.</text>
</comment>
<dbReference type="EMBL" id="AONC01000025">
    <property type="protein sequence ID" value="EXJ15481.1"/>
    <property type="molecule type" value="Genomic_DNA"/>
</dbReference>
<dbReference type="GO" id="GO:0005737">
    <property type="term" value="C:cytoplasm"/>
    <property type="evidence" value="ECO:0007669"/>
    <property type="project" value="UniProtKB-SubCell"/>
</dbReference>
<keyword evidence="2 6" id="KW-0698">rRNA processing</keyword>
<dbReference type="HAMAP" id="MF_01877">
    <property type="entry name" value="16SrRNA_methyltr_I"/>
    <property type="match status" value="1"/>
</dbReference>
<dbReference type="Proteomes" id="UP000019460">
    <property type="component" value="Unassembled WGS sequence"/>
</dbReference>
<dbReference type="FunFam" id="3.30.950.10:FF:000002">
    <property type="entry name" value="Ribosomal RNA small subunit methyltransferase I"/>
    <property type="match status" value="1"/>
</dbReference>
<dbReference type="STRING" id="1249627.D779_1223"/>
<dbReference type="AlphaFoldDB" id="W9VER9"/>
<dbReference type="EC" id="2.1.1.198" evidence="6"/>